<keyword evidence="2" id="KW-0732">Signal</keyword>
<dbReference type="Proteomes" id="UP000499080">
    <property type="component" value="Unassembled WGS sequence"/>
</dbReference>
<dbReference type="OrthoDB" id="10409215at2759"/>
<keyword evidence="4" id="KW-1185">Reference proteome</keyword>
<proteinExistence type="predicted"/>
<gene>
    <name evidence="3" type="ORF">AVEN_44360_1</name>
</gene>
<evidence type="ECO:0000313" key="4">
    <source>
        <dbReference type="Proteomes" id="UP000499080"/>
    </source>
</evidence>
<dbReference type="EMBL" id="BGPR01024237">
    <property type="protein sequence ID" value="GBN92142.1"/>
    <property type="molecule type" value="Genomic_DNA"/>
</dbReference>
<feature type="chain" id="PRO_5021362076" evidence="2">
    <location>
        <begin position="29"/>
        <end position="104"/>
    </location>
</feature>
<evidence type="ECO:0000256" key="2">
    <source>
        <dbReference type="SAM" id="SignalP"/>
    </source>
</evidence>
<feature type="signal peptide" evidence="2">
    <location>
        <begin position="1"/>
        <end position="28"/>
    </location>
</feature>
<evidence type="ECO:0000313" key="3">
    <source>
        <dbReference type="EMBL" id="GBN92142.1"/>
    </source>
</evidence>
<dbReference type="AlphaFoldDB" id="A0A4Y2SUZ5"/>
<reference evidence="3 4" key="1">
    <citation type="journal article" date="2019" name="Sci. Rep.">
        <title>Orb-weaving spider Araneus ventricosus genome elucidates the spidroin gene catalogue.</title>
        <authorList>
            <person name="Kono N."/>
            <person name="Nakamura H."/>
            <person name="Ohtoshi R."/>
            <person name="Moran D.A.P."/>
            <person name="Shinohara A."/>
            <person name="Yoshida Y."/>
            <person name="Fujiwara M."/>
            <person name="Mori M."/>
            <person name="Tomita M."/>
            <person name="Arakawa K."/>
        </authorList>
    </citation>
    <scope>NUCLEOTIDE SEQUENCE [LARGE SCALE GENOMIC DNA]</scope>
</reference>
<accession>A0A4Y2SUZ5</accession>
<evidence type="ECO:0000256" key="1">
    <source>
        <dbReference type="SAM" id="MobiDB-lite"/>
    </source>
</evidence>
<feature type="region of interest" description="Disordered" evidence="1">
    <location>
        <begin position="83"/>
        <end position="104"/>
    </location>
</feature>
<sequence length="104" mass="11844">METMISLISRHLVATILTMTFLYQSSTGRTISNSNDDSTDERFAVDVDPPENPFMDPNSWMFDPDASEEHYAEFNRRPASLTFPSGNPTFTLDWPSDPDASYER</sequence>
<name>A0A4Y2SUZ5_ARAVE</name>
<organism evidence="3 4">
    <name type="scientific">Araneus ventricosus</name>
    <name type="common">Orbweaver spider</name>
    <name type="synonym">Epeira ventricosa</name>
    <dbReference type="NCBI Taxonomy" id="182803"/>
    <lineage>
        <taxon>Eukaryota</taxon>
        <taxon>Metazoa</taxon>
        <taxon>Ecdysozoa</taxon>
        <taxon>Arthropoda</taxon>
        <taxon>Chelicerata</taxon>
        <taxon>Arachnida</taxon>
        <taxon>Araneae</taxon>
        <taxon>Araneomorphae</taxon>
        <taxon>Entelegynae</taxon>
        <taxon>Araneoidea</taxon>
        <taxon>Araneidae</taxon>
        <taxon>Araneus</taxon>
    </lineage>
</organism>
<comment type="caution">
    <text evidence="3">The sequence shown here is derived from an EMBL/GenBank/DDBJ whole genome shotgun (WGS) entry which is preliminary data.</text>
</comment>
<protein>
    <submittedName>
        <fullName evidence="3">Uncharacterized protein</fullName>
    </submittedName>
</protein>